<dbReference type="Proteomes" id="UP000623467">
    <property type="component" value="Unassembled WGS sequence"/>
</dbReference>
<organism evidence="6 7">
    <name type="scientific">Mycena sanguinolenta</name>
    <dbReference type="NCBI Taxonomy" id="230812"/>
    <lineage>
        <taxon>Eukaryota</taxon>
        <taxon>Fungi</taxon>
        <taxon>Dikarya</taxon>
        <taxon>Basidiomycota</taxon>
        <taxon>Agaricomycotina</taxon>
        <taxon>Agaricomycetes</taxon>
        <taxon>Agaricomycetidae</taxon>
        <taxon>Agaricales</taxon>
        <taxon>Marasmiineae</taxon>
        <taxon>Mycenaceae</taxon>
        <taxon>Mycena</taxon>
    </lineage>
</organism>
<feature type="compositionally biased region" description="Basic and acidic residues" evidence="5">
    <location>
        <begin position="316"/>
        <end position="329"/>
    </location>
</feature>
<feature type="region of interest" description="Disordered" evidence="5">
    <location>
        <begin position="316"/>
        <end position="339"/>
    </location>
</feature>
<protein>
    <submittedName>
        <fullName evidence="6">Uncharacterized protein</fullName>
    </submittedName>
</protein>
<evidence type="ECO:0000256" key="1">
    <source>
        <dbReference type="ARBA" id="ARBA00004123"/>
    </source>
</evidence>
<evidence type="ECO:0000313" key="7">
    <source>
        <dbReference type="Proteomes" id="UP000623467"/>
    </source>
</evidence>
<dbReference type="GO" id="GO:0005634">
    <property type="term" value="C:nucleus"/>
    <property type="evidence" value="ECO:0007669"/>
    <property type="project" value="UniProtKB-SubCell"/>
</dbReference>
<gene>
    <name evidence="6" type="ORF">MSAN_02168500</name>
</gene>
<evidence type="ECO:0000313" key="6">
    <source>
        <dbReference type="EMBL" id="KAF7339540.1"/>
    </source>
</evidence>
<keyword evidence="4" id="KW-0539">Nucleus</keyword>
<dbReference type="AlphaFoldDB" id="A0A8H6XDV6"/>
<dbReference type="PANTHER" id="PTHR31250:SF27">
    <property type="entry name" value="IQ DOMAIN-CONTAINING PROTEIN IQM5"/>
    <property type="match status" value="1"/>
</dbReference>
<dbReference type="EMBL" id="JACAZH010000031">
    <property type="protein sequence ID" value="KAF7339540.1"/>
    <property type="molecule type" value="Genomic_DNA"/>
</dbReference>
<comment type="subcellular location">
    <subcellularLocation>
        <location evidence="2">Cytoplasm</location>
    </subcellularLocation>
    <subcellularLocation>
        <location evidence="1">Nucleus</location>
    </subcellularLocation>
</comment>
<evidence type="ECO:0000256" key="3">
    <source>
        <dbReference type="ARBA" id="ARBA00022490"/>
    </source>
</evidence>
<dbReference type="PANTHER" id="PTHR31250">
    <property type="entry name" value="IQ DOMAIN-CONTAINING PROTEIN IQM3"/>
    <property type="match status" value="1"/>
</dbReference>
<feature type="compositionally biased region" description="Polar residues" evidence="5">
    <location>
        <begin position="330"/>
        <end position="339"/>
    </location>
</feature>
<name>A0A8H6XDV6_9AGAR</name>
<evidence type="ECO:0000256" key="5">
    <source>
        <dbReference type="SAM" id="MobiDB-lite"/>
    </source>
</evidence>
<dbReference type="GO" id="GO:0005737">
    <property type="term" value="C:cytoplasm"/>
    <property type="evidence" value="ECO:0007669"/>
    <property type="project" value="UniProtKB-SubCell"/>
</dbReference>
<proteinExistence type="predicted"/>
<dbReference type="InterPro" id="IPR044159">
    <property type="entry name" value="IQM"/>
</dbReference>
<comment type="caution">
    <text evidence="6">The sequence shown here is derived from an EMBL/GenBank/DDBJ whole genome shotgun (WGS) entry which is preliminary data.</text>
</comment>
<reference evidence="6" key="1">
    <citation type="submission" date="2020-05" db="EMBL/GenBank/DDBJ databases">
        <title>Mycena genomes resolve the evolution of fungal bioluminescence.</title>
        <authorList>
            <person name="Tsai I.J."/>
        </authorList>
    </citation>
    <scope>NUCLEOTIDE SEQUENCE</scope>
    <source>
        <strain evidence="6">160909Yilan</strain>
    </source>
</reference>
<accession>A0A8H6XDV6</accession>
<evidence type="ECO:0000256" key="4">
    <source>
        <dbReference type="ARBA" id="ARBA00023242"/>
    </source>
</evidence>
<keyword evidence="3" id="KW-0963">Cytoplasm</keyword>
<sequence length="339" mass="38741">MLTSCTSQGKSRPKINDDNSICCKWYHRRWQQEDTTENFFRWLDRGGGKSLSLEECPREQLDKERITYLSTEQRLNYLVEIDPQGRLRWARNHQLVDTTAGRWKDSENGQGIIPDQVSIRQALVRGPSLESTSTRDSAALDTAAMHYTGPQRGKYKLTREFRKRFTLRGIVDRLLRKTVKRNTWIYVSDKNFNIFIGIKVTGTFQHSSLLSGGVVTSAGLISVHQGVVHTLSPLSGHYRTSIDHFRRFIAILEERKVDMSKARISKAEIALWGIEHIKRVQKSKRRIIEDGKQGISDTLQKVGDATGIVSWKREVLEGRRKPPLDKEPSGDSSQKPQGP</sequence>
<keyword evidence="7" id="KW-1185">Reference proteome</keyword>
<evidence type="ECO:0000256" key="2">
    <source>
        <dbReference type="ARBA" id="ARBA00004496"/>
    </source>
</evidence>
<dbReference type="OrthoDB" id="7344096at2759"/>